<dbReference type="AlphaFoldDB" id="A0AAP0MSB5"/>
<feature type="region of interest" description="Disordered" evidence="1">
    <location>
        <begin position="774"/>
        <end position="803"/>
    </location>
</feature>
<proteinExistence type="predicted"/>
<comment type="caution">
    <text evidence="2">The sequence shown here is derived from an EMBL/GenBank/DDBJ whole genome shotgun (WGS) entry which is preliminary data.</text>
</comment>
<organism evidence="2 3">
    <name type="scientific">Citrus x changshan-huyou</name>
    <dbReference type="NCBI Taxonomy" id="2935761"/>
    <lineage>
        <taxon>Eukaryota</taxon>
        <taxon>Viridiplantae</taxon>
        <taxon>Streptophyta</taxon>
        <taxon>Embryophyta</taxon>
        <taxon>Tracheophyta</taxon>
        <taxon>Spermatophyta</taxon>
        <taxon>Magnoliopsida</taxon>
        <taxon>eudicotyledons</taxon>
        <taxon>Gunneridae</taxon>
        <taxon>Pentapetalae</taxon>
        <taxon>rosids</taxon>
        <taxon>malvids</taxon>
        <taxon>Sapindales</taxon>
        <taxon>Rutaceae</taxon>
        <taxon>Aurantioideae</taxon>
        <taxon>Citrus</taxon>
    </lineage>
</organism>
<accession>A0AAP0MSB5</accession>
<keyword evidence="3" id="KW-1185">Reference proteome</keyword>
<gene>
    <name evidence="2" type="ORF">WN944_010810</name>
</gene>
<protein>
    <submittedName>
        <fullName evidence="2">Uncharacterized protein</fullName>
    </submittedName>
</protein>
<feature type="region of interest" description="Disordered" evidence="1">
    <location>
        <begin position="26"/>
        <end position="133"/>
    </location>
</feature>
<feature type="compositionally biased region" description="Polar residues" evidence="1">
    <location>
        <begin position="790"/>
        <end position="803"/>
    </location>
</feature>
<feature type="compositionally biased region" description="Polar residues" evidence="1">
    <location>
        <begin position="93"/>
        <end position="113"/>
    </location>
</feature>
<evidence type="ECO:0000256" key="1">
    <source>
        <dbReference type="SAM" id="MobiDB-lite"/>
    </source>
</evidence>
<feature type="compositionally biased region" description="Basic and acidic residues" evidence="1">
    <location>
        <begin position="437"/>
        <end position="452"/>
    </location>
</feature>
<feature type="region of interest" description="Disordered" evidence="1">
    <location>
        <begin position="437"/>
        <end position="466"/>
    </location>
</feature>
<sequence length="948" mass="105373">MASSAVGDGNQPSPVSTLFAEERINLSLNPPKKLFRRPPKFTNDPSLNVQLLPPRIKPLQRQTVHNPSTQPPRISLNHSHADPPSQIEPHGNQPPTSTASILSKLQQPSTTPNAKKGKKAVPETSRLSSHRLTARASAYTTAIVIPSTTNSKLSLPDLVNEFSSQANQPQTSSLQPTQVIHDHSGNAHLAVTTPMHLQTQPVPHGHLFQELVQDVTTTVAKLFRIDQATASLTRPSVARISNRWLRPQRPNGTRQTSTKKDKETRSSPLTTPWYTPYQSLEHSSLALQIVDTGSPIIMISPVENQAHITEATIVQEWQVQDAGAQVDPYDHGISPQQIIENSDYRASTGFRSLSNDFGTTIVGFNTHSTSILAQFDKDTRRDENKHFGYLVNYKFQSDEDCSSDEHLVMMVLFYLHLMKIAVKTCYVTNLGLRLQRPNEARPTSTEKGKETRSSPSTTPQYTPDLSPECSSLALQTMDTGSLITMISLVENQANISEATIVQESQVQNAGVRVDPHDHGISPQQIIGNSDYRASTGFRSLSYDFGMTIMGFNTHSTSIPAQSNNDTRRDENKHFGYLVNYKFQSDEDCSSDEHLVMMVGVRAPNSSTSWCLSACLSLEHSSLALQIVDTGSPIIMISPVENQAHITEATIVQEWQVQDAGAQVDPYDHGISPQQIIENSDYRASTGFRSLSNDFGTTIVGFNTHSTSILAQFDKDTRRDENKHFGYLVNYKFQSDEDCSSDEHLVMMVLFYLHLMKIAVKTCYVTNLGLRLQRPNEARPTSTEKGKETRSSPSTTPQYTPDLSPECSSLALQTMDTGSLITMISLVENQANISEATVVQESQVQDAGVRVDPHDHGISPQQIIGNSDYRASTGFRSLSYDFGMTIMGFNTHSTSIPAQSNNDTRRDENKHFGYLVNYKFQSDEDCSSDEHLVMMVLFYLHLRTPRYII</sequence>
<evidence type="ECO:0000313" key="2">
    <source>
        <dbReference type="EMBL" id="KAK9222375.1"/>
    </source>
</evidence>
<feature type="compositionally biased region" description="Polar residues" evidence="1">
    <location>
        <begin position="60"/>
        <end position="78"/>
    </location>
</feature>
<evidence type="ECO:0000313" key="3">
    <source>
        <dbReference type="Proteomes" id="UP001428341"/>
    </source>
</evidence>
<dbReference type="EMBL" id="JBCGBO010000002">
    <property type="protein sequence ID" value="KAK9222375.1"/>
    <property type="molecule type" value="Genomic_DNA"/>
</dbReference>
<feature type="region of interest" description="Disordered" evidence="1">
    <location>
        <begin position="241"/>
        <end position="272"/>
    </location>
</feature>
<reference evidence="2 3" key="1">
    <citation type="submission" date="2024-05" db="EMBL/GenBank/DDBJ databases">
        <title>Haplotype-resolved chromosome-level genome assembly of Huyou (Citrus changshanensis).</title>
        <authorList>
            <person name="Miao C."/>
            <person name="Chen W."/>
            <person name="Wu Y."/>
            <person name="Wang L."/>
            <person name="Zhao S."/>
            <person name="Grierson D."/>
            <person name="Xu C."/>
            <person name="Chen K."/>
        </authorList>
    </citation>
    <scope>NUCLEOTIDE SEQUENCE [LARGE SCALE GENOMIC DNA]</scope>
    <source>
        <strain evidence="2">01-14</strain>
        <tissue evidence="2">Leaf</tissue>
    </source>
</reference>
<feature type="compositionally biased region" description="Polar residues" evidence="1">
    <location>
        <begin position="453"/>
        <end position="466"/>
    </location>
</feature>
<dbReference type="Proteomes" id="UP001428341">
    <property type="component" value="Unassembled WGS sequence"/>
</dbReference>
<feature type="compositionally biased region" description="Basic and acidic residues" evidence="1">
    <location>
        <begin position="774"/>
        <end position="789"/>
    </location>
</feature>
<name>A0AAP0MSB5_9ROSI</name>